<comment type="similarity">
    <text evidence="1">Belongs to the FlgD family.</text>
</comment>
<keyword evidence="4" id="KW-0969">Cilium</keyword>
<reference evidence="4 5" key="1">
    <citation type="submission" date="2013-03" db="EMBL/GenBank/DDBJ databases">
        <title>Draft genome sequence of Gracibacillus halophilus YIM-C55.5, a moderately halophilic and thermophilic organism from the Xiaochaidamu salt lake.</title>
        <authorList>
            <person name="Sugumar T."/>
            <person name="Polireddy D.R."/>
            <person name="Antony A."/>
            <person name="Madhava Y.R."/>
            <person name="Sivakumar N."/>
        </authorList>
    </citation>
    <scope>NUCLEOTIDE SEQUENCE [LARGE SCALE GENOMIC DNA]</scope>
    <source>
        <strain evidence="4 5">YIM-C55.5</strain>
    </source>
</reference>
<name>N4WV44_9BACI</name>
<dbReference type="AlphaFoldDB" id="N4WV44"/>
<keyword evidence="4" id="KW-0282">Flagellum</keyword>
<keyword evidence="4" id="KW-0966">Cell projection</keyword>
<evidence type="ECO:0000256" key="1">
    <source>
        <dbReference type="ARBA" id="ARBA00010577"/>
    </source>
</evidence>
<dbReference type="Proteomes" id="UP000012283">
    <property type="component" value="Unassembled WGS sequence"/>
</dbReference>
<keyword evidence="5" id="KW-1185">Reference proteome</keyword>
<dbReference type="PATRIC" id="fig|1308866.3.peg.159"/>
<dbReference type="Pfam" id="PF03963">
    <property type="entry name" value="FlgD"/>
    <property type="match status" value="1"/>
</dbReference>
<dbReference type="NCBIfam" id="NF007197">
    <property type="entry name" value="PRK09618.1"/>
    <property type="match status" value="1"/>
</dbReference>
<sequence>MPTIDSSLYLSNQSQTREPSSNLGKEDFLKILMTQLQNQNPLDPMKDKEFISQMTTFSQMEQMMNMSESIDQLVKNQSVSPVIQNSHLIGKEVSYYKFDEETGEIIEPKETLTSKVEAVSQKDGYGVLELANDTDIFTDEVLKIEQDTSEQQSSTQDGSNG</sequence>
<organism evidence="4 5">
    <name type="scientific">Gracilibacillus halophilus YIM-C55.5</name>
    <dbReference type="NCBI Taxonomy" id="1308866"/>
    <lineage>
        <taxon>Bacteria</taxon>
        <taxon>Bacillati</taxon>
        <taxon>Bacillota</taxon>
        <taxon>Bacilli</taxon>
        <taxon>Bacillales</taxon>
        <taxon>Bacillaceae</taxon>
        <taxon>Gracilibacillus</taxon>
    </lineage>
</organism>
<dbReference type="RefSeq" id="WP_003462890.1">
    <property type="nucleotide sequence ID" value="NZ_APML01000004.1"/>
</dbReference>
<evidence type="ECO:0000313" key="4">
    <source>
        <dbReference type="EMBL" id="ENH98235.1"/>
    </source>
</evidence>
<proteinExistence type="inferred from homology"/>
<dbReference type="STRING" id="1308866.J416_00779"/>
<feature type="region of interest" description="Disordered" evidence="3">
    <location>
        <begin position="1"/>
        <end position="23"/>
    </location>
</feature>
<comment type="caution">
    <text evidence="4">The sequence shown here is derived from an EMBL/GenBank/DDBJ whole genome shotgun (WGS) entry which is preliminary data.</text>
</comment>
<gene>
    <name evidence="4" type="primary">flgD</name>
    <name evidence="4" type="ORF">J416_00779</name>
</gene>
<dbReference type="InterPro" id="IPR005648">
    <property type="entry name" value="FlgD"/>
</dbReference>
<evidence type="ECO:0000313" key="5">
    <source>
        <dbReference type="Proteomes" id="UP000012283"/>
    </source>
</evidence>
<dbReference type="OrthoDB" id="280334at2"/>
<evidence type="ECO:0000256" key="3">
    <source>
        <dbReference type="SAM" id="MobiDB-lite"/>
    </source>
</evidence>
<keyword evidence="2" id="KW-1005">Bacterial flagellum biogenesis</keyword>
<dbReference type="GO" id="GO:0044781">
    <property type="term" value="P:bacterial-type flagellum organization"/>
    <property type="evidence" value="ECO:0007669"/>
    <property type="project" value="UniProtKB-KW"/>
</dbReference>
<dbReference type="EMBL" id="APML01000004">
    <property type="protein sequence ID" value="ENH98235.1"/>
    <property type="molecule type" value="Genomic_DNA"/>
</dbReference>
<accession>N4WV44</accession>
<protein>
    <submittedName>
        <fullName evidence="4">Flagellar basal body rod modification protein</fullName>
    </submittedName>
</protein>
<dbReference type="eggNOG" id="COG1843">
    <property type="taxonomic scope" value="Bacteria"/>
</dbReference>
<evidence type="ECO:0000256" key="2">
    <source>
        <dbReference type="ARBA" id="ARBA00022795"/>
    </source>
</evidence>